<gene>
    <name evidence="4" type="ORF">AVDCRST_MAG45-952</name>
</gene>
<evidence type="ECO:0000259" key="2">
    <source>
        <dbReference type="Pfam" id="PF01370"/>
    </source>
</evidence>
<name>A0A6J4SJF4_9ACTN</name>
<dbReference type="InterPro" id="IPR036291">
    <property type="entry name" value="NAD(P)-bd_dom_sf"/>
</dbReference>
<dbReference type="Pfam" id="PF01370">
    <property type="entry name" value="Epimerase"/>
    <property type="match status" value="1"/>
</dbReference>
<dbReference type="InterPro" id="IPR010099">
    <property type="entry name" value="SDR39U1"/>
</dbReference>
<dbReference type="PANTHER" id="PTHR11092">
    <property type="entry name" value="SUGAR NUCLEOTIDE EPIMERASE RELATED"/>
    <property type="match status" value="1"/>
</dbReference>
<evidence type="ECO:0000256" key="1">
    <source>
        <dbReference type="ARBA" id="ARBA00009353"/>
    </source>
</evidence>
<dbReference type="Gene3D" id="3.40.50.720">
    <property type="entry name" value="NAD(P)-binding Rossmann-like Domain"/>
    <property type="match status" value="1"/>
</dbReference>
<evidence type="ECO:0000259" key="3">
    <source>
        <dbReference type="Pfam" id="PF08338"/>
    </source>
</evidence>
<accession>A0A6J4SJF4</accession>
<dbReference type="InterPro" id="IPR013549">
    <property type="entry name" value="DUF1731"/>
</dbReference>
<protein>
    <submittedName>
        <fullName evidence="4">Cell division inhibitor</fullName>
    </submittedName>
</protein>
<sequence>MKVAVTGATGTIGSRLVEELRGRGDEVTVLSRDAERARQTFGADVEAVTWADPKSQPAPAEGLSGRDTVVHLLGEPIAQRWSDEVKREIRDSRVLGTENLMRGIAAAEARPKVLISQSAEGIYRRGTEPVDESGPTDPGAFLSDLVVAWEGEAAKAIELGLRVVYARTGVVLSPEGGALGTMLPFFKAGLGGPVAGGRQYVSWIHLDDNVGALLFCLDTEAAEGPVNLTAPRPVTNRELSKTLGRVLGRPAVLPVPAFGLKVLYGEMAQLVLTGVNVRPRRLEELGYRFRRPELEPALRAATGRGS</sequence>
<dbReference type="SUPFAM" id="SSF51735">
    <property type="entry name" value="NAD(P)-binding Rossmann-fold domains"/>
    <property type="match status" value="1"/>
</dbReference>
<reference evidence="4" key="1">
    <citation type="submission" date="2020-02" db="EMBL/GenBank/DDBJ databases">
        <authorList>
            <person name="Meier V. D."/>
        </authorList>
    </citation>
    <scope>NUCLEOTIDE SEQUENCE</scope>
    <source>
        <strain evidence="4">AVDCRST_MAG45</strain>
    </source>
</reference>
<feature type="domain" description="DUF1731" evidence="3">
    <location>
        <begin position="255"/>
        <end position="300"/>
    </location>
</feature>
<comment type="similarity">
    <text evidence="1">Belongs to the NAD(P)-dependent epimerase/dehydratase family. SDR39U1 subfamily.</text>
</comment>
<organism evidence="4">
    <name type="scientific">uncultured Solirubrobacterales bacterium</name>
    <dbReference type="NCBI Taxonomy" id="768556"/>
    <lineage>
        <taxon>Bacteria</taxon>
        <taxon>Bacillati</taxon>
        <taxon>Actinomycetota</taxon>
        <taxon>Thermoleophilia</taxon>
        <taxon>Solirubrobacterales</taxon>
        <taxon>environmental samples</taxon>
    </lineage>
</organism>
<dbReference type="PANTHER" id="PTHR11092:SF0">
    <property type="entry name" value="EPIMERASE FAMILY PROTEIN SDR39U1"/>
    <property type="match status" value="1"/>
</dbReference>
<proteinExistence type="inferred from homology"/>
<evidence type="ECO:0000313" key="4">
    <source>
        <dbReference type="EMBL" id="CAA9495022.1"/>
    </source>
</evidence>
<dbReference type="AlphaFoldDB" id="A0A6J4SJF4"/>
<dbReference type="NCBIfam" id="TIGR01777">
    <property type="entry name" value="yfcH"/>
    <property type="match status" value="1"/>
</dbReference>
<dbReference type="InterPro" id="IPR001509">
    <property type="entry name" value="Epimerase_deHydtase"/>
</dbReference>
<feature type="domain" description="NAD-dependent epimerase/dehydratase" evidence="2">
    <location>
        <begin position="3"/>
        <end position="221"/>
    </location>
</feature>
<dbReference type="EMBL" id="CADCVU010000086">
    <property type="protein sequence ID" value="CAA9495022.1"/>
    <property type="molecule type" value="Genomic_DNA"/>
</dbReference>
<dbReference type="Pfam" id="PF08338">
    <property type="entry name" value="DUF1731"/>
    <property type="match status" value="1"/>
</dbReference>